<proteinExistence type="inferred from homology"/>
<dbReference type="Pfam" id="PF03460">
    <property type="entry name" value="NIR_SIR_ferr"/>
    <property type="match status" value="1"/>
</dbReference>
<dbReference type="PRINTS" id="PR00397">
    <property type="entry name" value="SIROHAEM"/>
</dbReference>
<protein>
    <submittedName>
        <fullName evidence="9">Sulfite reductase subunit C</fullName>
    </submittedName>
</protein>
<dbReference type="InterPro" id="IPR017900">
    <property type="entry name" value="4Fe4S_Fe_S_CS"/>
</dbReference>
<dbReference type="Pfam" id="PF01077">
    <property type="entry name" value="NIR_SIR"/>
    <property type="match status" value="1"/>
</dbReference>
<dbReference type="GO" id="GO:0009337">
    <property type="term" value="C:sulfite reductase complex (NADPH)"/>
    <property type="evidence" value="ECO:0007669"/>
    <property type="project" value="TreeGrafter"/>
</dbReference>
<dbReference type="PANTHER" id="PTHR11493">
    <property type="entry name" value="SULFITE REDUCTASE [NADPH] SUBUNIT BETA-RELATED"/>
    <property type="match status" value="1"/>
</dbReference>
<comment type="caution">
    <text evidence="9">The sequence shown here is derived from an EMBL/GenBank/DDBJ whole genome shotgun (WGS) entry which is preliminary data.</text>
</comment>
<name>A0AAW5EWS5_CLOSY</name>
<dbReference type="SUPFAM" id="SSF54862">
    <property type="entry name" value="4Fe-4S ferredoxins"/>
    <property type="match status" value="1"/>
</dbReference>
<dbReference type="GO" id="GO:0020037">
    <property type="term" value="F:heme binding"/>
    <property type="evidence" value="ECO:0007669"/>
    <property type="project" value="InterPro"/>
</dbReference>
<dbReference type="GO" id="GO:0046872">
    <property type="term" value="F:metal ion binding"/>
    <property type="evidence" value="ECO:0007669"/>
    <property type="project" value="UniProtKB-KW"/>
</dbReference>
<dbReference type="InterPro" id="IPR036136">
    <property type="entry name" value="Nit/Sulf_reduc_fer-like_dom_sf"/>
</dbReference>
<evidence type="ECO:0000256" key="3">
    <source>
        <dbReference type="ARBA" id="ARBA00022617"/>
    </source>
</evidence>
<evidence type="ECO:0000256" key="4">
    <source>
        <dbReference type="ARBA" id="ARBA00022723"/>
    </source>
</evidence>
<feature type="domain" description="4Fe-4S ferredoxin-type" evidence="8">
    <location>
        <begin position="168"/>
        <end position="197"/>
    </location>
</feature>
<dbReference type="PROSITE" id="PS51379">
    <property type="entry name" value="4FE4S_FER_2"/>
    <property type="match status" value="2"/>
</dbReference>
<evidence type="ECO:0000313" key="10">
    <source>
        <dbReference type="Proteomes" id="UP001203136"/>
    </source>
</evidence>
<dbReference type="Gene3D" id="3.90.480.10">
    <property type="entry name" value="Sulfite Reductase Hemoprotein,Domain 2"/>
    <property type="match status" value="1"/>
</dbReference>
<dbReference type="Proteomes" id="UP001203136">
    <property type="component" value="Unassembled WGS sequence"/>
</dbReference>
<dbReference type="InterPro" id="IPR017896">
    <property type="entry name" value="4Fe4S_Fe-S-bd"/>
</dbReference>
<comment type="similarity">
    <text evidence="1">Belongs to the nitrite and sulfite reductase 4Fe-4S domain family.</text>
</comment>
<organism evidence="9 10">
    <name type="scientific">Clostridium symbiosum</name>
    <name type="common">Bacteroides symbiosus</name>
    <dbReference type="NCBI Taxonomy" id="1512"/>
    <lineage>
        <taxon>Bacteria</taxon>
        <taxon>Bacillati</taxon>
        <taxon>Bacillota</taxon>
        <taxon>Clostridia</taxon>
        <taxon>Lachnospirales</taxon>
        <taxon>Lachnospiraceae</taxon>
        <taxon>Otoolea</taxon>
    </lineage>
</organism>
<gene>
    <name evidence="9" type="primary">asrC</name>
    <name evidence="9" type="ORF">K5I21_01035</name>
</gene>
<dbReference type="RefSeq" id="WP_003497450.1">
    <property type="nucleotide sequence ID" value="NZ_BAABZD010000003.1"/>
</dbReference>
<reference evidence="9" key="1">
    <citation type="journal article" date="2022" name="Cell Host Microbe">
        <title>Colonization of the live biotherapeutic product VE303 and modulation of the microbiota and metabolites in healthy volunteers.</title>
        <authorList>
            <person name="Dsouza M."/>
            <person name="Menon R."/>
            <person name="Crossette E."/>
            <person name="Bhattarai S.K."/>
            <person name="Schneider J."/>
            <person name="Kim Y.G."/>
            <person name="Reddy S."/>
            <person name="Caballero S."/>
            <person name="Felix C."/>
            <person name="Cornacchione L."/>
            <person name="Hendrickson J."/>
            <person name="Watson A.R."/>
            <person name="Minot S.S."/>
            <person name="Greenfield N."/>
            <person name="Schopf L."/>
            <person name="Szabady R."/>
            <person name="Patarroyo J."/>
            <person name="Smith W."/>
            <person name="Harrison P."/>
            <person name="Kuijper E.J."/>
            <person name="Kelly C.P."/>
            <person name="Olle B."/>
            <person name="Bobilev D."/>
            <person name="Silber J.L."/>
            <person name="Bucci V."/>
            <person name="Roberts B."/>
            <person name="Faith J."/>
            <person name="Norman J.M."/>
        </authorList>
    </citation>
    <scope>NUCLEOTIDE SEQUENCE</scope>
    <source>
        <strain evidence="9">VE303-04</strain>
    </source>
</reference>
<evidence type="ECO:0000256" key="5">
    <source>
        <dbReference type="ARBA" id="ARBA00023002"/>
    </source>
</evidence>
<dbReference type="InterPro" id="IPR005117">
    <property type="entry name" value="NiRdtase/SiRdtase_haem-b_fer"/>
</dbReference>
<evidence type="ECO:0000256" key="6">
    <source>
        <dbReference type="ARBA" id="ARBA00023004"/>
    </source>
</evidence>
<dbReference type="GeneID" id="57967828"/>
<keyword evidence="3" id="KW-0349">Heme</keyword>
<evidence type="ECO:0000256" key="7">
    <source>
        <dbReference type="ARBA" id="ARBA00023014"/>
    </source>
</evidence>
<accession>A0AAW5EWS5</accession>
<dbReference type="Gene3D" id="3.30.70.20">
    <property type="match status" value="1"/>
</dbReference>
<dbReference type="InterPro" id="IPR006067">
    <property type="entry name" value="NO2/SO3_Rdtase_4Fe4S_dom"/>
</dbReference>
<evidence type="ECO:0000256" key="1">
    <source>
        <dbReference type="ARBA" id="ARBA00010429"/>
    </source>
</evidence>
<dbReference type="GO" id="GO:0000103">
    <property type="term" value="P:sulfate assimilation"/>
    <property type="evidence" value="ECO:0007669"/>
    <property type="project" value="TreeGrafter"/>
</dbReference>
<dbReference type="SUPFAM" id="SSF56014">
    <property type="entry name" value="Nitrite and sulphite reductase 4Fe-4S domain-like"/>
    <property type="match status" value="1"/>
</dbReference>
<evidence type="ECO:0000313" key="9">
    <source>
        <dbReference type="EMBL" id="MCK0084481.1"/>
    </source>
</evidence>
<evidence type="ECO:0000256" key="2">
    <source>
        <dbReference type="ARBA" id="ARBA00022485"/>
    </source>
</evidence>
<keyword evidence="5" id="KW-0560">Oxidoreductase</keyword>
<evidence type="ECO:0000259" key="8">
    <source>
        <dbReference type="PROSITE" id="PS51379"/>
    </source>
</evidence>
<keyword evidence="2" id="KW-0004">4Fe-4S</keyword>
<dbReference type="InterPro" id="IPR045169">
    <property type="entry name" value="NO2/SO3_Rdtase_4Fe4S_prot"/>
</dbReference>
<dbReference type="Gene3D" id="3.30.413.10">
    <property type="entry name" value="Sulfite Reductase Hemoprotein, domain 1"/>
    <property type="match status" value="1"/>
</dbReference>
<keyword evidence="7" id="KW-0411">Iron-sulfur</keyword>
<dbReference type="Pfam" id="PF00037">
    <property type="entry name" value="Fer4"/>
    <property type="match status" value="1"/>
</dbReference>
<dbReference type="PROSITE" id="PS00198">
    <property type="entry name" value="4FE4S_FER_1"/>
    <property type="match status" value="1"/>
</dbReference>
<dbReference type="PANTHER" id="PTHR11493:SF54">
    <property type="entry name" value="ANAEROBIC SULFITE REDUCTASE SUBUNIT C"/>
    <property type="match status" value="1"/>
</dbReference>
<dbReference type="SUPFAM" id="SSF55124">
    <property type="entry name" value="Nitrite/Sulfite reductase N-terminal domain-like"/>
    <property type="match status" value="1"/>
</dbReference>
<dbReference type="InterPro" id="IPR014261">
    <property type="entry name" value="Sulphite_reductase_C"/>
</dbReference>
<dbReference type="GO" id="GO:0016002">
    <property type="term" value="F:sulfite reductase activity"/>
    <property type="evidence" value="ECO:0007669"/>
    <property type="project" value="TreeGrafter"/>
</dbReference>
<dbReference type="InterPro" id="IPR045854">
    <property type="entry name" value="NO2/SO3_Rdtase_4Fe4S_sf"/>
</dbReference>
<dbReference type="InterPro" id="IPR006066">
    <property type="entry name" value="NO2/SO3_Rdtase_FeS/sirohaem_BS"/>
</dbReference>
<keyword evidence="4" id="KW-0479">Metal-binding</keyword>
<feature type="domain" description="4Fe-4S ferredoxin-type" evidence="8">
    <location>
        <begin position="201"/>
        <end position="230"/>
    </location>
</feature>
<keyword evidence="6" id="KW-0408">Iron</keyword>
<dbReference type="GO" id="GO:0050311">
    <property type="term" value="F:sulfite reductase (ferredoxin) activity"/>
    <property type="evidence" value="ECO:0007669"/>
    <property type="project" value="TreeGrafter"/>
</dbReference>
<dbReference type="GO" id="GO:0051539">
    <property type="term" value="F:4 iron, 4 sulfur cluster binding"/>
    <property type="evidence" value="ECO:0007669"/>
    <property type="project" value="UniProtKB-KW"/>
</dbReference>
<dbReference type="EMBL" id="JAINVB010000001">
    <property type="protein sequence ID" value="MCK0084481.1"/>
    <property type="molecule type" value="Genomic_DNA"/>
</dbReference>
<dbReference type="NCBIfam" id="TIGR02912">
    <property type="entry name" value="sulfite_red_C"/>
    <property type="match status" value="1"/>
</dbReference>
<sequence>MSDINIGKLRNNCFRQSKVAGEFMLQLRVPGAVIDAKWLELVSYICNTWGNGSFHLGMRQTLNVPGIKAENIPAVNEYIRPYLDAIERDMCDVKMDTSNGYPFIGPRNIMACIGGIHCIKGNVNTQEMAHKIEKLVYPNPYHIKVSIAGCPNDCAKGHFQDFGIIGCTKPIYDIDRCIGCGACVDKCKGAATRVLSLNDKGKVDKDPCCCVGCGECVIACPAGAWRRPDKDFYKIVIGGRTGKQYPRMGKMFANWLTEDSVLAIMSNWPKFSEWVLGGKPVYLHGGHLIDRAGYQKFKDFMLDGVTLNPEAYIAETINWAETEYRSNIHVKPLDQHETVK</sequence>
<dbReference type="AlphaFoldDB" id="A0AAW5EWS5"/>